<keyword evidence="1" id="KW-0472">Membrane</keyword>
<accession>A0ABT8RHZ0</accession>
<comment type="caution">
    <text evidence="2">The sequence shown here is derived from an EMBL/GenBank/DDBJ whole genome shotgun (WGS) entry which is preliminary data.</text>
</comment>
<evidence type="ECO:0000313" key="3">
    <source>
        <dbReference type="Proteomes" id="UP001168528"/>
    </source>
</evidence>
<keyword evidence="3" id="KW-1185">Reference proteome</keyword>
<dbReference type="EMBL" id="JAUKPO010000080">
    <property type="protein sequence ID" value="MDO1451695.1"/>
    <property type="molecule type" value="Genomic_DNA"/>
</dbReference>
<keyword evidence="1" id="KW-0812">Transmembrane</keyword>
<evidence type="ECO:0000313" key="2">
    <source>
        <dbReference type="EMBL" id="MDO1451695.1"/>
    </source>
</evidence>
<protein>
    <submittedName>
        <fullName evidence="2">Uncharacterized protein</fullName>
    </submittedName>
</protein>
<feature type="transmembrane region" description="Helical" evidence="1">
    <location>
        <begin position="28"/>
        <end position="46"/>
    </location>
</feature>
<keyword evidence="1" id="KW-1133">Transmembrane helix</keyword>
<dbReference type="RefSeq" id="WP_302042492.1">
    <property type="nucleotide sequence ID" value="NZ_JAUKPO010000080.1"/>
</dbReference>
<proteinExistence type="predicted"/>
<name>A0ABT8RHZ0_9BACT</name>
<organism evidence="2 3">
    <name type="scientific">Rhodocytophaga aerolata</name>
    <dbReference type="NCBI Taxonomy" id="455078"/>
    <lineage>
        <taxon>Bacteria</taxon>
        <taxon>Pseudomonadati</taxon>
        <taxon>Bacteroidota</taxon>
        <taxon>Cytophagia</taxon>
        <taxon>Cytophagales</taxon>
        <taxon>Rhodocytophagaceae</taxon>
        <taxon>Rhodocytophaga</taxon>
    </lineage>
</organism>
<evidence type="ECO:0000256" key="1">
    <source>
        <dbReference type="SAM" id="Phobius"/>
    </source>
</evidence>
<dbReference type="Proteomes" id="UP001168528">
    <property type="component" value="Unassembled WGS sequence"/>
</dbReference>
<sequence>MITSYKPLELGQLLASQASFSTWMKSKWTMIAIAIFFLLLIAIHLYSKNAHTNGALLKSQTKDPKN</sequence>
<gene>
    <name evidence="2" type="ORF">Q0590_35810</name>
</gene>
<reference evidence="2" key="1">
    <citation type="submission" date="2023-07" db="EMBL/GenBank/DDBJ databases">
        <title>The genome sequence of Rhodocytophaga aerolata KACC 12507.</title>
        <authorList>
            <person name="Zhang X."/>
        </authorList>
    </citation>
    <scope>NUCLEOTIDE SEQUENCE</scope>
    <source>
        <strain evidence="2">KACC 12507</strain>
    </source>
</reference>